<dbReference type="NCBIfam" id="TIGR03506">
    <property type="entry name" value="FlgEFG_subfam"/>
    <property type="match status" value="1"/>
</dbReference>
<keyword evidence="2" id="KW-0975">Bacterial flagellum</keyword>
<feature type="domain" description="Flagellar basal body rod protein N-terminal" evidence="3">
    <location>
        <begin position="7"/>
        <end position="35"/>
    </location>
</feature>
<name>A0ABR9QFS8_9BACI</name>
<evidence type="ECO:0000259" key="3">
    <source>
        <dbReference type="Pfam" id="PF00460"/>
    </source>
</evidence>
<dbReference type="Pfam" id="PF06429">
    <property type="entry name" value="Flg_bbr_C"/>
    <property type="match status" value="1"/>
</dbReference>
<proteinExistence type="inferred from homology"/>
<reference evidence="6 7" key="1">
    <citation type="submission" date="2020-10" db="EMBL/GenBank/DDBJ databases">
        <title>Bacillus sp. HD4P25, an endophyte from a halophyte.</title>
        <authorList>
            <person name="Sun J.-Q."/>
        </authorList>
    </citation>
    <scope>NUCLEOTIDE SEQUENCE [LARGE SCALE GENOMIC DNA]</scope>
    <source>
        <strain evidence="6 7">YIM 93174</strain>
    </source>
</reference>
<dbReference type="RefSeq" id="WP_193534742.1">
    <property type="nucleotide sequence ID" value="NZ_JADCLJ010000007.1"/>
</dbReference>
<accession>A0ABR9QFS8</accession>
<protein>
    <submittedName>
        <fullName evidence="6">Flagellar hook-basal body protein</fullName>
    </submittedName>
</protein>
<sequence length="277" mass="30338">MNRSMITATNTMNQLQKQMDTIGHNMANVNTTGYKKREVNFSELLYQQFNNQPTHGNNVGRLTPDGIRQGVGARLGHTNALFSVGTIVSTERPLDIALTKEGQFLQVRVEENGEQFTRYTRDGSLYLSPLGEGTGLVMLVTSEGHPVLDQNGESIVFEDNPKNISISSTGQVSVTTEGGEETFDLGIVQMNRPQLLESKGNNLFALPNLDNLNVTLDDVLTLVAGDQIGIQQGALEQSNVDISTEMSELLVTQRSYQFNAKTISIADQMMGLVNGIR</sequence>
<organism evidence="6 7">
    <name type="scientific">Litchfieldia luteola</name>
    <dbReference type="NCBI Taxonomy" id="682179"/>
    <lineage>
        <taxon>Bacteria</taxon>
        <taxon>Bacillati</taxon>
        <taxon>Bacillota</taxon>
        <taxon>Bacilli</taxon>
        <taxon>Bacillales</taxon>
        <taxon>Bacillaceae</taxon>
        <taxon>Litchfieldia</taxon>
    </lineage>
</organism>
<dbReference type="PANTHER" id="PTHR30435:SF19">
    <property type="entry name" value="FLAGELLAR BASAL-BODY ROD PROTEIN FLGG"/>
    <property type="match status" value="1"/>
</dbReference>
<dbReference type="InterPro" id="IPR001444">
    <property type="entry name" value="Flag_bb_rod_N"/>
</dbReference>
<dbReference type="EMBL" id="JADCLJ010000007">
    <property type="protein sequence ID" value="MBE4907276.1"/>
    <property type="molecule type" value="Genomic_DNA"/>
</dbReference>
<dbReference type="Proteomes" id="UP001516662">
    <property type="component" value="Unassembled WGS sequence"/>
</dbReference>
<dbReference type="Pfam" id="PF22692">
    <property type="entry name" value="LlgE_F_G_D1"/>
    <property type="match status" value="1"/>
</dbReference>
<evidence type="ECO:0000256" key="1">
    <source>
        <dbReference type="ARBA" id="ARBA00009677"/>
    </source>
</evidence>
<comment type="caution">
    <text evidence="6">The sequence shown here is derived from an EMBL/GenBank/DDBJ whole genome shotgun (WGS) entry which is preliminary data.</text>
</comment>
<evidence type="ECO:0000259" key="4">
    <source>
        <dbReference type="Pfam" id="PF06429"/>
    </source>
</evidence>
<keyword evidence="7" id="KW-1185">Reference proteome</keyword>
<dbReference type="PANTHER" id="PTHR30435">
    <property type="entry name" value="FLAGELLAR PROTEIN"/>
    <property type="match status" value="1"/>
</dbReference>
<comment type="similarity">
    <text evidence="1 2">Belongs to the flagella basal body rod proteins family.</text>
</comment>
<dbReference type="SUPFAM" id="SSF117143">
    <property type="entry name" value="Flagellar hook protein flgE"/>
    <property type="match status" value="1"/>
</dbReference>
<evidence type="ECO:0000313" key="7">
    <source>
        <dbReference type="Proteomes" id="UP001516662"/>
    </source>
</evidence>
<evidence type="ECO:0000259" key="5">
    <source>
        <dbReference type="Pfam" id="PF22692"/>
    </source>
</evidence>
<comment type="subcellular location">
    <subcellularLocation>
        <location evidence="2">Bacterial flagellum basal body</location>
    </subcellularLocation>
</comment>
<evidence type="ECO:0000256" key="2">
    <source>
        <dbReference type="RuleBase" id="RU362116"/>
    </source>
</evidence>
<feature type="domain" description="Flagellar hook protein FlgE/F/G-like D1" evidence="5">
    <location>
        <begin position="104"/>
        <end position="174"/>
    </location>
</feature>
<dbReference type="InterPro" id="IPR020013">
    <property type="entry name" value="Flagellar_FlgE/F/G"/>
</dbReference>
<keyword evidence="6" id="KW-0969">Cilium</keyword>
<dbReference type="Pfam" id="PF00460">
    <property type="entry name" value="Flg_bb_rod"/>
    <property type="match status" value="1"/>
</dbReference>
<keyword evidence="6" id="KW-0966">Cell projection</keyword>
<feature type="domain" description="Flagellar basal-body/hook protein C-terminal" evidence="4">
    <location>
        <begin position="231"/>
        <end position="274"/>
    </location>
</feature>
<gene>
    <name evidence="6" type="ORF">IMZ08_04280</name>
</gene>
<evidence type="ECO:0000313" key="6">
    <source>
        <dbReference type="EMBL" id="MBE4907276.1"/>
    </source>
</evidence>
<dbReference type="InterPro" id="IPR053967">
    <property type="entry name" value="LlgE_F_G-like_D1"/>
</dbReference>
<keyword evidence="6" id="KW-0282">Flagellum</keyword>
<dbReference type="InterPro" id="IPR037925">
    <property type="entry name" value="FlgE/F/G-like"/>
</dbReference>
<dbReference type="InterPro" id="IPR010930">
    <property type="entry name" value="Flg_bb/hook_C_dom"/>
</dbReference>